<dbReference type="PANTHER" id="PTHR11895:SF164">
    <property type="entry name" value="AMIDASE DOMAIN-CONTAINING PROTEIN"/>
    <property type="match status" value="1"/>
</dbReference>
<evidence type="ECO:0000313" key="2">
    <source>
        <dbReference type="EMBL" id="KAJ8572465.1"/>
    </source>
</evidence>
<dbReference type="EMBL" id="JAJAGQ010000001">
    <property type="protein sequence ID" value="KAJ8572465.1"/>
    <property type="molecule type" value="Genomic_DNA"/>
</dbReference>
<proteinExistence type="predicted"/>
<gene>
    <name evidence="2" type="ORF">K7X08_008976</name>
</gene>
<keyword evidence="3" id="KW-1185">Reference proteome</keyword>
<dbReference type="InterPro" id="IPR036928">
    <property type="entry name" value="AS_sf"/>
</dbReference>
<dbReference type="InterPro" id="IPR000120">
    <property type="entry name" value="Amidase"/>
</dbReference>
<name>A0A9Q1RQD1_9SOLA</name>
<evidence type="ECO:0000313" key="3">
    <source>
        <dbReference type="Proteomes" id="UP001152561"/>
    </source>
</evidence>
<dbReference type="GO" id="GO:0016020">
    <property type="term" value="C:membrane"/>
    <property type="evidence" value="ECO:0007669"/>
    <property type="project" value="TreeGrafter"/>
</dbReference>
<dbReference type="OrthoDB" id="421993at2759"/>
<dbReference type="GO" id="GO:0070291">
    <property type="term" value="P:N-acylethanolamine metabolic process"/>
    <property type="evidence" value="ECO:0007669"/>
    <property type="project" value="TreeGrafter"/>
</dbReference>
<sequence length="262" mass="29451">MQINATIKSLPCVPNFSSEESLQSVESLRLGKYTEWFNDVISTDISDKCENVLSRLSEKHGCKTVEIVIPELHEMRIAHIISIGSEALCAPTPDCDDGKGERLTYDTRTNLALFRSFTAADYVAAQRLRRRLMYFHMEIFKKVDIIVTPTTGMTAPRIPPSALKVGRLICKFQVFSYTHLLPDIISYGVRNLMRFIINANLLGLPAVTIPVGYDKQGLPIGMQLIGRPWCEASILRLAATIEETCAEPKKKPLQYYEILKGN</sequence>
<dbReference type="AlphaFoldDB" id="A0A9Q1RQD1"/>
<organism evidence="2 3">
    <name type="scientific">Anisodus acutangulus</name>
    <dbReference type="NCBI Taxonomy" id="402998"/>
    <lineage>
        <taxon>Eukaryota</taxon>
        <taxon>Viridiplantae</taxon>
        <taxon>Streptophyta</taxon>
        <taxon>Embryophyta</taxon>
        <taxon>Tracheophyta</taxon>
        <taxon>Spermatophyta</taxon>
        <taxon>Magnoliopsida</taxon>
        <taxon>eudicotyledons</taxon>
        <taxon>Gunneridae</taxon>
        <taxon>Pentapetalae</taxon>
        <taxon>asterids</taxon>
        <taxon>lamiids</taxon>
        <taxon>Solanales</taxon>
        <taxon>Solanaceae</taxon>
        <taxon>Solanoideae</taxon>
        <taxon>Hyoscyameae</taxon>
        <taxon>Anisodus</taxon>
    </lineage>
</organism>
<protein>
    <recommendedName>
        <fullName evidence="1">Amidase domain-containing protein</fullName>
    </recommendedName>
</protein>
<dbReference type="SUPFAM" id="SSF75304">
    <property type="entry name" value="Amidase signature (AS) enzymes"/>
    <property type="match status" value="1"/>
</dbReference>
<dbReference type="PANTHER" id="PTHR11895">
    <property type="entry name" value="TRANSAMIDASE"/>
    <property type="match status" value="1"/>
</dbReference>
<feature type="domain" description="Amidase" evidence="1">
    <location>
        <begin position="12"/>
        <end position="235"/>
    </location>
</feature>
<dbReference type="Gene3D" id="3.90.1300.10">
    <property type="entry name" value="Amidase signature (AS) domain"/>
    <property type="match status" value="1"/>
</dbReference>
<evidence type="ECO:0000259" key="1">
    <source>
        <dbReference type="Pfam" id="PF01425"/>
    </source>
</evidence>
<dbReference type="InterPro" id="IPR023631">
    <property type="entry name" value="Amidase_dom"/>
</dbReference>
<comment type="caution">
    <text evidence="2">The sequence shown here is derived from an EMBL/GenBank/DDBJ whole genome shotgun (WGS) entry which is preliminary data.</text>
</comment>
<dbReference type="GO" id="GO:0047412">
    <property type="term" value="F:N-(long-chain-acyl)ethanolamine deacylase activity"/>
    <property type="evidence" value="ECO:0007669"/>
    <property type="project" value="TreeGrafter"/>
</dbReference>
<dbReference type="Pfam" id="PF01425">
    <property type="entry name" value="Amidase"/>
    <property type="match status" value="1"/>
</dbReference>
<dbReference type="Proteomes" id="UP001152561">
    <property type="component" value="Unassembled WGS sequence"/>
</dbReference>
<accession>A0A9Q1RQD1</accession>
<reference evidence="3" key="1">
    <citation type="journal article" date="2023" name="Proc. Natl. Acad. Sci. U.S.A.">
        <title>Genomic and structural basis for evolution of tropane alkaloid biosynthesis.</title>
        <authorList>
            <person name="Wanga Y.-J."/>
            <person name="Taina T."/>
            <person name="Yua J.-Y."/>
            <person name="Lia J."/>
            <person name="Xua B."/>
            <person name="Chenc J."/>
            <person name="D'Auriad J.C."/>
            <person name="Huanga J.-P."/>
            <person name="Huanga S.-X."/>
        </authorList>
    </citation>
    <scope>NUCLEOTIDE SEQUENCE [LARGE SCALE GENOMIC DNA]</scope>
    <source>
        <strain evidence="3">cv. KIB-2019</strain>
    </source>
</reference>